<sequence length="106" mass="11954">MIVNQCPLCYELRILQLKHPAHLTMDHQVLDQVEVAVKRIRESMAMPALPENPHLPSTVQVYPLCLQLTLEDNADSDIEWTLEDSMAFIKAPAAPITLSNNVYTSI</sequence>
<accession>A0A9W8EES3</accession>
<reference evidence="1" key="1">
    <citation type="submission" date="2022-07" db="EMBL/GenBank/DDBJ databases">
        <title>Phylogenomic reconstructions and comparative analyses of Kickxellomycotina fungi.</title>
        <authorList>
            <person name="Reynolds N.K."/>
            <person name="Stajich J.E."/>
            <person name="Barry K."/>
            <person name="Grigoriev I.V."/>
            <person name="Crous P."/>
            <person name="Smith M.E."/>
        </authorList>
    </citation>
    <scope>NUCLEOTIDE SEQUENCE</scope>
    <source>
        <strain evidence="1">RSA 567</strain>
    </source>
</reference>
<dbReference type="Proteomes" id="UP001151582">
    <property type="component" value="Unassembled WGS sequence"/>
</dbReference>
<keyword evidence="2" id="KW-1185">Reference proteome</keyword>
<dbReference type="EMBL" id="JANBQB010000008">
    <property type="protein sequence ID" value="KAJ1984909.1"/>
    <property type="molecule type" value="Genomic_DNA"/>
</dbReference>
<comment type="caution">
    <text evidence="1">The sequence shown here is derived from an EMBL/GenBank/DDBJ whole genome shotgun (WGS) entry which is preliminary data.</text>
</comment>
<dbReference type="AlphaFoldDB" id="A0A9W8EES3"/>
<organism evidence="1 2">
    <name type="scientific">Dimargaris verticillata</name>
    <dbReference type="NCBI Taxonomy" id="2761393"/>
    <lineage>
        <taxon>Eukaryota</taxon>
        <taxon>Fungi</taxon>
        <taxon>Fungi incertae sedis</taxon>
        <taxon>Zoopagomycota</taxon>
        <taxon>Kickxellomycotina</taxon>
        <taxon>Dimargaritomycetes</taxon>
        <taxon>Dimargaritales</taxon>
        <taxon>Dimargaritaceae</taxon>
        <taxon>Dimargaris</taxon>
    </lineage>
</organism>
<protein>
    <submittedName>
        <fullName evidence="1">Uncharacterized protein</fullName>
    </submittedName>
</protein>
<evidence type="ECO:0000313" key="2">
    <source>
        <dbReference type="Proteomes" id="UP001151582"/>
    </source>
</evidence>
<evidence type="ECO:0000313" key="1">
    <source>
        <dbReference type="EMBL" id="KAJ1984909.1"/>
    </source>
</evidence>
<gene>
    <name evidence="1" type="ORF">H4R34_000360</name>
</gene>
<proteinExistence type="predicted"/>
<name>A0A9W8EES3_9FUNG</name>